<keyword evidence="6" id="KW-0675">Receptor</keyword>
<evidence type="ECO:0000256" key="7">
    <source>
        <dbReference type="ARBA" id="ARBA00023180"/>
    </source>
</evidence>
<evidence type="ECO:0000313" key="9">
    <source>
        <dbReference type="EMBL" id="CRL04597.1"/>
    </source>
</evidence>
<dbReference type="PANTHER" id="PTHR42643">
    <property type="entry name" value="IONOTROPIC RECEPTOR 20A-RELATED"/>
    <property type="match status" value="1"/>
</dbReference>
<dbReference type="PANTHER" id="PTHR42643:SF38">
    <property type="entry name" value="IONOTROPIC RECEPTOR 100A"/>
    <property type="match status" value="1"/>
</dbReference>
<dbReference type="InterPro" id="IPR052192">
    <property type="entry name" value="Insect_Ionotropic_Sensory_Rcpt"/>
</dbReference>
<accession>A0A1J1IWK6</accession>
<keyword evidence="7" id="KW-0325">Glycoprotein</keyword>
<keyword evidence="5 8" id="KW-0472">Membrane</keyword>
<keyword evidence="4 8" id="KW-1133">Transmembrane helix</keyword>
<name>A0A1J1IWK6_9DIPT</name>
<keyword evidence="2" id="KW-1003">Cell membrane</keyword>
<evidence type="ECO:0000256" key="8">
    <source>
        <dbReference type="SAM" id="Phobius"/>
    </source>
</evidence>
<evidence type="ECO:0000256" key="3">
    <source>
        <dbReference type="ARBA" id="ARBA00022692"/>
    </source>
</evidence>
<keyword evidence="3 8" id="KW-0812">Transmembrane</keyword>
<dbReference type="GO" id="GO:0005886">
    <property type="term" value="C:plasma membrane"/>
    <property type="evidence" value="ECO:0007669"/>
    <property type="project" value="UniProtKB-SubCell"/>
</dbReference>
<dbReference type="OrthoDB" id="8195814at2759"/>
<proteinExistence type="predicted"/>
<comment type="subcellular location">
    <subcellularLocation>
        <location evidence="1">Cell membrane</location>
        <topology evidence="1">Multi-pass membrane protein</topology>
    </subcellularLocation>
</comment>
<keyword evidence="10" id="KW-1185">Reference proteome</keyword>
<sequence length="238" mass="27529">MLLFGTPMRRFPRVKSERVFISSVFILSLNIVALFQSSLAMVFIKPMFYENIDTLEKLSEGNQNIIIKYPAMLNDLFPEDSSDTFRDLHNKMKLITKSSVGPREIIENLHMATVTRKQNFNMHSIYNDYHMVAECPKHYNLAYIFAKHSIYSEVINALILDIVRFGLMNKWINDVEYESKLKNNLGIQDVVSKSLTLNDLQLPFFTVIFGQALAVVVYIIEFFVKFKTKAEHGIKTAN</sequence>
<feature type="transmembrane region" description="Helical" evidence="8">
    <location>
        <begin position="202"/>
        <end position="224"/>
    </location>
</feature>
<dbReference type="Proteomes" id="UP000183832">
    <property type="component" value="Unassembled WGS sequence"/>
</dbReference>
<dbReference type="EMBL" id="CVRI01000063">
    <property type="protein sequence ID" value="CRL04597.1"/>
    <property type="molecule type" value="Genomic_DNA"/>
</dbReference>
<evidence type="ECO:0000256" key="6">
    <source>
        <dbReference type="ARBA" id="ARBA00023170"/>
    </source>
</evidence>
<dbReference type="AlphaFoldDB" id="A0A1J1IWK6"/>
<evidence type="ECO:0000256" key="4">
    <source>
        <dbReference type="ARBA" id="ARBA00022989"/>
    </source>
</evidence>
<organism evidence="9 10">
    <name type="scientific">Clunio marinus</name>
    <dbReference type="NCBI Taxonomy" id="568069"/>
    <lineage>
        <taxon>Eukaryota</taxon>
        <taxon>Metazoa</taxon>
        <taxon>Ecdysozoa</taxon>
        <taxon>Arthropoda</taxon>
        <taxon>Hexapoda</taxon>
        <taxon>Insecta</taxon>
        <taxon>Pterygota</taxon>
        <taxon>Neoptera</taxon>
        <taxon>Endopterygota</taxon>
        <taxon>Diptera</taxon>
        <taxon>Nematocera</taxon>
        <taxon>Chironomoidea</taxon>
        <taxon>Chironomidae</taxon>
        <taxon>Clunio</taxon>
    </lineage>
</organism>
<dbReference type="SUPFAM" id="SSF53850">
    <property type="entry name" value="Periplasmic binding protein-like II"/>
    <property type="match status" value="1"/>
</dbReference>
<gene>
    <name evidence="9" type="ORF">CLUMA_CG017665</name>
</gene>
<evidence type="ECO:0000256" key="2">
    <source>
        <dbReference type="ARBA" id="ARBA00022475"/>
    </source>
</evidence>
<dbReference type="STRING" id="568069.A0A1J1IWK6"/>
<evidence type="ECO:0000256" key="1">
    <source>
        <dbReference type="ARBA" id="ARBA00004651"/>
    </source>
</evidence>
<feature type="transmembrane region" description="Helical" evidence="8">
    <location>
        <begin position="20"/>
        <end position="44"/>
    </location>
</feature>
<evidence type="ECO:0000313" key="10">
    <source>
        <dbReference type="Proteomes" id="UP000183832"/>
    </source>
</evidence>
<evidence type="ECO:0000256" key="5">
    <source>
        <dbReference type="ARBA" id="ARBA00023136"/>
    </source>
</evidence>
<reference evidence="9 10" key="1">
    <citation type="submission" date="2015-04" db="EMBL/GenBank/DDBJ databases">
        <authorList>
            <person name="Syromyatnikov M.Y."/>
            <person name="Popov V.N."/>
        </authorList>
    </citation>
    <scope>NUCLEOTIDE SEQUENCE [LARGE SCALE GENOMIC DNA]</scope>
</reference>
<protein>
    <submittedName>
        <fullName evidence="9">CLUMA_CG017665, isoform A</fullName>
    </submittedName>
</protein>